<evidence type="ECO:0000313" key="1">
    <source>
        <dbReference type="EMBL" id="UXH41607.1"/>
    </source>
</evidence>
<protein>
    <submittedName>
        <fullName evidence="1">Uncharacterized protein</fullName>
    </submittedName>
</protein>
<accession>A0ABY6AQY5</accession>
<gene>
    <name evidence="1" type="ORF">N5C08_08815</name>
</gene>
<name>A0ABY6AQY5_9PSED</name>
<proteinExistence type="predicted"/>
<dbReference type="RefSeq" id="WP_261745198.1">
    <property type="nucleotide sequence ID" value="NZ_CP104557.1"/>
</dbReference>
<dbReference type="EMBL" id="CP104557">
    <property type="protein sequence ID" value="UXH41607.1"/>
    <property type="molecule type" value="Genomic_DNA"/>
</dbReference>
<dbReference type="Proteomes" id="UP001064504">
    <property type="component" value="Chromosome"/>
</dbReference>
<evidence type="ECO:0000313" key="2">
    <source>
        <dbReference type="Proteomes" id="UP001064504"/>
    </source>
</evidence>
<sequence>MRVVMHHQCECHRCIEEHRLGMEGPFGWVPLSSTKMILCPVCGCKRCPRASDHDLACTDSNAPGQPGSVYQ</sequence>
<keyword evidence="2" id="KW-1185">Reference proteome</keyword>
<reference evidence="1" key="1">
    <citation type="submission" date="2022-09" db="EMBL/GenBank/DDBJ databases">
        <title>Complete genome sequence of Pseudomonas promysalinigenes strain RL-WG26, a newly isolated PGPR with the potential for plant salinity stress alleviation.</title>
        <authorList>
            <person name="Ren L."/>
            <person name="Wang G."/>
            <person name="Hu H."/>
        </authorList>
    </citation>
    <scope>NUCLEOTIDE SEQUENCE</scope>
    <source>
        <strain evidence="1">RL-WG26</strain>
    </source>
</reference>
<organism evidence="1 2">
    <name type="scientific">Pseudomonas promysalinigenes</name>
    <dbReference type="NCBI Taxonomy" id="485898"/>
    <lineage>
        <taxon>Bacteria</taxon>
        <taxon>Pseudomonadati</taxon>
        <taxon>Pseudomonadota</taxon>
        <taxon>Gammaproteobacteria</taxon>
        <taxon>Pseudomonadales</taxon>
        <taxon>Pseudomonadaceae</taxon>
        <taxon>Pseudomonas</taxon>
    </lineage>
</organism>